<reference evidence="2" key="1">
    <citation type="submission" date="2021-01" db="EMBL/GenBank/DDBJ databases">
        <authorList>
            <consortium name="Genoscope - CEA"/>
            <person name="William W."/>
        </authorList>
    </citation>
    <scope>NUCLEOTIDE SEQUENCE</scope>
</reference>
<feature type="compositionally biased region" description="Basic and acidic residues" evidence="1">
    <location>
        <begin position="16"/>
        <end position="43"/>
    </location>
</feature>
<accession>A0A8S1QLH0</accession>
<evidence type="ECO:0000313" key="3">
    <source>
        <dbReference type="Proteomes" id="UP000688137"/>
    </source>
</evidence>
<sequence>MRQIKITKSPYGKQNQEQKERKGDESQDKEMRKKDELSLFKYM</sequence>
<dbReference type="EMBL" id="CAJJDM010000171">
    <property type="protein sequence ID" value="CAD8115345.1"/>
    <property type="molecule type" value="Genomic_DNA"/>
</dbReference>
<comment type="caution">
    <text evidence="2">The sequence shown here is derived from an EMBL/GenBank/DDBJ whole genome shotgun (WGS) entry which is preliminary data.</text>
</comment>
<dbReference type="Proteomes" id="UP000688137">
    <property type="component" value="Unassembled WGS sequence"/>
</dbReference>
<dbReference type="AlphaFoldDB" id="A0A8S1QLH0"/>
<organism evidence="2 3">
    <name type="scientific">Paramecium primaurelia</name>
    <dbReference type="NCBI Taxonomy" id="5886"/>
    <lineage>
        <taxon>Eukaryota</taxon>
        <taxon>Sar</taxon>
        <taxon>Alveolata</taxon>
        <taxon>Ciliophora</taxon>
        <taxon>Intramacronucleata</taxon>
        <taxon>Oligohymenophorea</taxon>
        <taxon>Peniculida</taxon>
        <taxon>Parameciidae</taxon>
        <taxon>Paramecium</taxon>
    </lineage>
</organism>
<evidence type="ECO:0000256" key="1">
    <source>
        <dbReference type="SAM" id="MobiDB-lite"/>
    </source>
</evidence>
<protein>
    <submittedName>
        <fullName evidence="2">Uncharacterized protein</fullName>
    </submittedName>
</protein>
<keyword evidence="3" id="KW-1185">Reference proteome</keyword>
<feature type="region of interest" description="Disordered" evidence="1">
    <location>
        <begin position="1"/>
        <end position="43"/>
    </location>
</feature>
<proteinExistence type="predicted"/>
<evidence type="ECO:0000313" key="2">
    <source>
        <dbReference type="EMBL" id="CAD8115345.1"/>
    </source>
</evidence>
<name>A0A8S1QLH0_PARPR</name>
<gene>
    <name evidence="2" type="ORF">PPRIM_AZ9-3.1.T1640002</name>
</gene>